<keyword evidence="1" id="KW-0175">Coiled coil</keyword>
<dbReference type="GO" id="GO:0003677">
    <property type="term" value="F:DNA binding"/>
    <property type="evidence" value="ECO:0007669"/>
    <property type="project" value="InterPro"/>
</dbReference>
<feature type="coiled-coil region" evidence="1">
    <location>
        <begin position="159"/>
        <end position="222"/>
    </location>
</feature>
<evidence type="ECO:0000256" key="1">
    <source>
        <dbReference type="SAM" id="Coils"/>
    </source>
</evidence>
<organism evidence="4 5">
    <name type="scientific">Pseudomonas syringae UB303</name>
    <dbReference type="NCBI Taxonomy" id="1357287"/>
    <lineage>
        <taxon>Bacteria</taxon>
        <taxon>Pseudomonadati</taxon>
        <taxon>Pseudomonadota</taxon>
        <taxon>Gammaproteobacteria</taxon>
        <taxon>Pseudomonadales</taxon>
        <taxon>Pseudomonadaceae</taxon>
        <taxon>Pseudomonas</taxon>
        <taxon>Pseudomonas syringae</taxon>
    </lineage>
</organism>
<evidence type="ECO:0000259" key="3">
    <source>
        <dbReference type="Pfam" id="PF05598"/>
    </source>
</evidence>
<dbReference type="Proteomes" id="UP000464688">
    <property type="component" value="Chromosome"/>
</dbReference>
<dbReference type="NCBIfam" id="NF033551">
    <property type="entry name" value="transpos_IS1182"/>
    <property type="match status" value="1"/>
</dbReference>
<proteinExistence type="predicted"/>
<gene>
    <name evidence="4" type="ORF">N026_19775</name>
</gene>
<dbReference type="PANTHER" id="PTHR33408">
    <property type="entry name" value="TRANSPOSASE"/>
    <property type="match status" value="1"/>
</dbReference>
<dbReference type="InterPro" id="IPR047629">
    <property type="entry name" value="IS1182_transpos"/>
</dbReference>
<name>A0AAJ4BA74_PSESX</name>
<feature type="domain" description="Transposase IS4-like" evidence="2">
    <location>
        <begin position="232"/>
        <end position="458"/>
    </location>
</feature>
<accession>A0AAJ4BA74</accession>
<evidence type="ECO:0000313" key="5">
    <source>
        <dbReference type="Proteomes" id="UP000464688"/>
    </source>
</evidence>
<dbReference type="RefSeq" id="WP_159372293.1">
    <property type="nucleotide sequence ID" value="NZ_CP047267.1"/>
</dbReference>
<dbReference type="InterPro" id="IPR008490">
    <property type="entry name" value="Transposase_InsH_N"/>
</dbReference>
<dbReference type="GO" id="GO:0006313">
    <property type="term" value="P:DNA transposition"/>
    <property type="evidence" value="ECO:0007669"/>
    <property type="project" value="InterPro"/>
</dbReference>
<dbReference type="Pfam" id="PF05598">
    <property type="entry name" value="DUF772"/>
    <property type="match status" value="1"/>
</dbReference>
<sequence length="476" mass="53931">MKRFIQGEHRGQETFLPASLDDYVTDANPVRVVDIFVDELDLVKLGFQGALPADTGRPAYHPSVLLKIYIYGYLNRIPSSRRLEREAQRNVELMWLTGRLMPDFKTIANFRKDNSKAIRGVCRQFVVLCQQLGLFEENLVAIDGSKFKAVNNRDRNFTSAKLKRRMEEIESSINRYLTALDETDRQEPSVAQPKAARLQEKIDKLKAQMKELQVIETQLNESPDKQVSLTDPDARSMMTRGTGIVGYNVQTAVDTQHHLIVAHEVTNVGSDRDQLSSMAKQAREAMASDTLSIVADRGYFKSEQVLACHDAGITAYVPEPMTSGAKADGRFNNDAFLYDAAKNEYICPAGEALIWRFSSVEKGLKLHRYWSSNCQGCVLKSKCTPSKQRRVRRWEHEAVLEEMQNRLSNAPYMMRVRKRTVEHPFGTLKQWMGATHFLTRKLNGVSAEMSLNVLAYNLKRVMKILGTSGLMKALSA</sequence>
<dbReference type="PANTHER" id="PTHR33408:SF2">
    <property type="entry name" value="TRANSPOSASE DDE DOMAIN-CONTAINING PROTEIN"/>
    <property type="match status" value="1"/>
</dbReference>
<protein>
    <submittedName>
        <fullName evidence="4">IS1182 family transposase</fullName>
    </submittedName>
</protein>
<evidence type="ECO:0000259" key="2">
    <source>
        <dbReference type="Pfam" id="PF01609"/>
    </source>
</evidence>
<dbReference type="GO" id="GO:0004803">
    <property type="term" value="F:transposase activity"/>
    <property type="evidence" value="ECO:0007669"/>
    <property type="project" value="InterPro"/>
</dbReference>
<reference evidence="4 5" key="1">
    <citation type="journal article" date="2014" name="Genome Announc.">
        <title>Draft Genome Sequences of a Phylogenetically Diverse Suite of Pseudomonas syringae Strains from Multiple Source Populations.</title>
        <authorList>
            <person name="Baltrus D.A."/>
            <person name="Yourstone S."/>
            <person name="Lind A."/>
            <person name="Guilbaud C."/>
            <person name="Sands D.C."/>
            <person name="Jones C.D."/>
            <person name="Morris C.E."/>
            <person name="Dangl J.L."/>
        </authorList>
    </citation>
    <scope>NUCLEOTIDE SEQUENCE [LARGE SCALE GENOMIC DNA]</scope>
    <source>
        <strain evidence="4 5">UB303</strain>
    </source>
</reference>
<dbReference type="InterPro" id="IPR002559">
    <property type="entry name" value="Transposase_11"/>
</dbReference>
<evidence type="ECO:0000313" key="4">
    <source>
        <dbReference type="EMBL" id="QHF09579.1"/>
    </source>
</evidence>
<feature type="domain" description="Transposase InsH N-terminal" evidence="3">
    <location>
        <begin position="19"/>
        <end position="112"/>
    </location>
</feature>
<dbReference type="Pfam" id="PF01609">
    <property type="entry name" value="DDE_Tnp_1"/>
    <property type="match status" value="1"/>
</dbReference>
<dbReference type="EMBL" id="CP047267">
    <property type="protein sequence ID" value="QHF09579.1"/>
    <property type="molecule type" value="Genomic_DNA"/>
</dbReference>
<dbReference type="AlphaFoldDB" id="A0AAJ4BA74"/>